<proteinExistence type="inferred from homology"/>
<dbReference type="Gene3D" id="3.40.640.10">
    <property type="entry name" value="Type I PLP-dependent aspartate aminotransferase-like (Major domain)"/>
    <property type="match status" value="1"/>
</dbReference>
<protein>
    <submittedName>
        <fullName evidence="6">Putative pyridoxal phosphate-dependent enzyme</fullName>
    </submittedName>
</protein>
<dbReference type="GO" id="GO:0000271">
    <property type="term" value="P:polysaccharide biosynthetic process"/>
    <property type="evidence" value="ECO:0007669"/>
    <property type="project" value="TreeGrafter"/>
</dbReference>
<organism evidence="6 7">
    <name type="scientific">Candidatus Daviesbacteria bacterium GW2011_GWB1_41_5</name>
    <dbReference type="NCBI Taxonomy" id="1618429"/>
    <lineage>
        <taxon>Bacteria</taxon>
        <taxon>Candidatus Daviesiibacteriota</taxon>
    </lineage>
</organism>
<dbReference type="AlphaFoldDB" id="A0A0G0YU05"/>
<dbReference type="GO" id="GO:0008483">
    <property type="term" value="F:transaminase activity"/>
    <property type="evidence" value="ECO:0007669"/>
    <property type="project" value="TreeGrafter"/>
</dbReference>
<dbReference type="PATRIC" id="fig|1618429.3.peg.678"/>
<dbReference type="PANTHER" id="PTHR30244:SF39">
    <property type="entry name" value="BLR3650 PROTEIN"/>
    <property type="match status" value="1"/>
</dbReference>
<feature type="active site" description="Proton acceptor" evidence="3">
    <location>
        <position position="182"/>
    </location>
</feature>
<dbReference type="PIRSF" id="PIRSF000390">
    <property type="entry name" value="PLP_StrS"/>
    <property type="match status" value="1"/>
</dbReference>
<evidence type="ECO:0000256" key="4">
    <source>
        <dbReference type="PIRSR" id="PIRSR000390-2"/>
    </source>
</evidence>
<feature type="modified residue" description="N6-(pyridoxal phosphate)lysine" evidence="4">
    <location>
        <position position="182"/>
    </location>
</feature>
<dbReference type="InterPro" id="IPR015422">
    <property type="entry name" value="PyrdxlP-dep_Trfase_small"/>
</dbReference>
<dbReference type="Gene3D" id="3.90.1150.10">
    <property type="entry name" value="Aspartate Aminotransferase, domain 1"/>
    <property type="match status" value="1"/>
</dbReference>
<comment type="caution">
    <text evidence="6">The sequence shown here is derived from an EMBL/GenBank/DDBJ whole genome shotgun (WGS) entry which is preliminary data.</text>
</comment>
<reference evidence="6 7" key="1">
    <citation type="journal article" date="2015" name="Nature">
        <title>rRNA introns, odd ribosomes, and small enigmatic genomes across a large radiation of phyla.</title>
        <authorList>
            <person name="Brown C.T."/>
            <person name="Hug L.A."/>
            <person name="Thomas B.C."/>
            <person name="Sharon I."/>
            <person name="Castelle C.J."/>
            <person name="Singh A."/>
            <person name="Wilkins M.J."/>
            <person name="Williams K.H."/>
            <person name="Banfield J.F."/>
        </authorList>
    </citation>
    <scope>NUCLEOTIDE SEQUENCE [LARGE SCALE GENOMIC DNA]</scope>
</reference>
<comment type="similarity">
    <text evidence="2 5">Belongs to the DegT/DnrJ/EryC1 family.</text>
</comment>
<keyword evidence="1 4" id="KW-0663">Pyridoxal phosphate</keyword>
<dbReference type="GO" id="GO:0030170">
    <property type="term" value="F:pyridoxal phosphate binding"/>
    <property type="evidence" value="ECO:0007669"/>
    <property type="project" value="UniProtKB-ARBA"/>
</dbReference>
<sequence>MEEIKLSGPDITQKEKDLIGQVLDTPDLSMGPMLEKFEESMARFIGTNYAAGVSSGTAGLHLCMIAAGIGEGDEVITTPFSFIASANCILYERAKPVFVDIEQGTLNIDVSGIEEKITPQTKAILPVHAFGQPCRMDELLVVAQKHKLLVIEDACEAIGAEFKGKKAGSFGDAAVFAFYPNKQMTTGEGGIIVTSNTEWRELFKSLRNQGRGEGGGWLDHIRLGYNYRLDEMSAALGVAQLSRIDELLEKREKVASWYNEQLNRIEGIKIPYIDPMVTKMSWFVYVIQLMNGNRDKVMNNLQKMGIPSRPYFIPIHLQPVYVERFGYKMGDFPVTEEVGRRTLALPFYGNLSKDKVTYICESLQKAIQGK</sequence>
<dbReference type="CDD" id="cd00616">
    <property type="entry name" value="AHBA_syn"/>
    <property type="match status" value="1"/>
</dbReference>
<evidence type="ECO:0000256" key="2">
    <source>
        <dbReference type="ARBA" id="ARBA00037999"/>
    </source>
</evidence>
<evidence type="ECO:0000313" key="6">
    <source>
        <dbReference type="EMBL" id="KKS13146.1"/>
    </source>
</evidence>
<evidence type="ECO:0000256" key="5">
    <source>
        <dbReference type="RuleBase" id="RU004508"/>
    </source>
</evidence>
<dbReference type="EMBL" id="LCBN01000031">
    <property type="protein sequence ID" value="KKS13146.1"/>
    <property type="molecule type" value="Genomic_DNA"/>
</dbReference>
<evidence type="ECO:0000256" key="1">
    <source>
        <dbReference type="ARBA" id="ARBA00022898"/>
    </source>
</evidence>
<dbReference type="InterPro" id="IPR015421">
    <property type="entry name" value="PyrdxlP-dep_Trfase_major"/>
</dbReference>
<dbReference type="SUPFAM" id="SSF53383">
    <property type="entry name" value="PLP-dependent transferases"/>
    <property type="match status" value="1"/>
</dbReference>
<dbReference type="Pfam" id="PF01041">
    <property type="entry name" value="DegT_DnrJ_EryC1"/>
    <property type="match status" value="1"/>
</dbReference>
<evidence type="ECO:0000313" key="7">
    <source>
        <dbReference type="Proteomes" id="UP000034753"/>
    </source>
</evidence>
<evidence type="ECO:0000256" key="3">
    <source>
        <dbReference type="PIRSR" id="PIRSR000390-1"/>
    </source>
</evidence>
<dbReference type="InterPro" id="IPR015424">
    <property type="entry name" value="PyrdxlP-dep_Trfase"/>
</dbReference>
<dbReference type="FunFam" id="3.40.640.10:FF:000089">
    <property type="entry name" value="Aminotransferase, DegT/DnrJ/EryC1/StrS family"/>
    <property type="match status" value="1"/>
</dbReference>
<name>A0A0G0YU05_9BACT</name>
<dbReference type="PANTHER" id="PTHR30244">
    <property type="entry name" value="TRANSAMINASE"/>
    <property type="match status" value="1"/>
</dbReference>
<dbReference type="Proteomes" id="UP000034753">
    <property type="component" value="Unassembled WGS sequence"/>
</dbReference>
<gene>
    <name evidence="6" type="ORF">UU67_C0031G0019</name>
</gene>
<accession>A0A0G0YU05</accession>
<dbReference type="InterPro" id="IPR000653">
    <property type="entry name" value="DegT/StrS_aminotransferase"/>
</dbReference>